<protein>
    <submittedName>
        <fullName evidence="1">RNA-binding protein</fullName>
    </submittedName>
</protein>
<dbReference type="EMBL" id="PHEX01000061">
    <property type="protein sequence ID" value="PKQ27711.1"/>
    <property type="molecule type" value="Genomic_DNA"/>
</dbReference>
<reference evidence="1 2" key="1">
    <citation type="journal article" date="2017" name="ISME J.">
        <title>Potential for microbial H2 and metal transformations associated with novel bacteria and archaea in deep terrestrial subsurface sediments.</title>
        <authorList>
            <person name="Hernsdorf A.W."/>
            <person name="Amano Y."/>
            <person name="Miyakawa K."/>
            <person name="Ise K."/>
            <person name="Suzuki Y."/>
            <person name="Anantharaman K."/>
            <person name="Probst A."/>
            <person name="Burstein D."/>
            <person name="Thomas B.C."/>
            <person name="Banfield J.F."/>
        </authorList>
    </citation>
    <scope>NUCLEOTIDE SEQUENCE [LARGE SCALE GENOMIC DNA]</scope>
    <source>
        <strain evidence="1">HGW-Actinobacteria-3</strain>
    </source>
</reference>
<evidence type="ECO:0000313" key="1">
    <source>
        <dbReference type="EMBL" id="PKQ27711.1"/>
    </source>
</evidence>
<dbReference type="Pfam" id="PF10133">
    <property type="entry name" value="CooT"/>
    <property type="match status" value="1"/>
</dbReference>
<proteinExistence type="predicted"/>
<comment type="caution">
    <text evidence="1">The sequence shown here is derived from an EMBL/GenBank/DDBJ whole genome shotgun (WGS) entry which is preliminary data.</text>
</comment>
<name>A0A2N3G4R2_9ACTN</name>
<sequence>MPGYLWDGAPGRKQMCEAIVYVVKDGARQRLMDNVVTIRPEGDGLLLTDLFGEQKLITASVETIDLMNHEILLK</sequence>
<dbReference type="InterPro" id="IPR019300">
    <property type="entry name" value="CooT"/>
</dbReference>
<dbReference type="Proteomes" id="UP000233654">
    <property type="component" value="Unassembled WGS sequence"/>
</dbReference>
<dbReference type="AlphaFoldDB" id="A0A2N3G4R2"/>
<evidence type="ECO:0000313" key="2">
    <source>
        <dbReference type="Proteomes" id="UP000233654"/>
    </source>
</evidence>
<accession>A0A2N3G4R2</accession>
<organism evidence="1 2">
    <name type="scientific">Candidatus Anoxymicrobium japonicum</name>
    <dbReference type="NCBI Taxonomy" id="2013648"/>
    <lineage>
        <taxon>Bacteria</taxon>
        <taxon>Bacillati</taxon>
        <taxon>Actinomycetota</taxon>
        <taxon>Candidatus Geothermincolia</taxon>
        <taxon>Candidatus Geothermincolales</taxon>
        <taxon>Candidatus Anoxymicrobiaceae</taxon>
        <taxon>Candidatus Anoxymicrobium</taxon>
    </lineage>
</organism>
<gene>
    <name evidence="1" type="ORF">CVT63_06575</name>
</gene>